<dbReference type="InterPro" id="IPR000836">
    <property type="entry name" value="PRTase_dom"/>
</dbReference>
<comment type="caution">
    <text evidence="2">The sequence shown here is derived from an EMBL/GenBank/DDBJ whole genome shotgun (WGS) entry which is preliminary data.</text>
</comment>
<dbReference type="RefSeq" id="WP_171416774.1">
    <property type="nucleotide sequence ID" value="NZ_JABFOR010000012.1"/>
</dbReference>
<dbReference type="InterPro" id="IPR051910">
    <property type="entry name" value="ComF/GntX_DNA_util-trans"/>
</dbReference>
<dbReference type="Proteomes" id="UP000552038">
    <property type="component" value="Unassembled WGS sequence"/>
</dbReference>
<dbReference type="Gene3D" id="3.40.50.2020">
    <property type="match status" value="1"/>
</dbReference>
<name>A0AAP7A1T9_PAEAL</name>
<dbReference type="PANTHER" id="PTHR47505:SF1">
    <property type="entry name" value="DNA UTILIZATION PROTEIN YHGH"/>
    <property type="match status" value="1"/>
</dbReference>
<dbReference type="PANTHER" id="PTHR47505">
    <property type="entry name" value="DNA UTILIZATION PROTEIN YHGH"/>
    <property type="match status" value="1"/>
</dbReference>
<evidence type="ECO:0000313" key="2">
    <source>
        <dbReference type="EMBL" id="NOJ71263.1"/>
    </source>
</evidence>
<organism evidence="2 3">
    <name type="scientific">Paenibacillus alvei</name>
    <name type="common">Bacillus alvei</name>
    <dbReference type="NCBI Taxonomy" id="44250"/>
    <lineage>
        <taxon>Bacteria</taxon>
        <taxon>Bacillati</taxon>
        <taxon>Bacillota</taxon>
        <taxon>Bacilli</taxon>
        <taxon>Bacillales</taxon>
        <taxon>Paenibacillaceae</taxon>
        <taxon>Paenibacillus</taxon>
    </lineage>
</organism>
<gene>
    <name evidence="2" type="ORF">HMI46_11910</name>
</gene>
<sequence length="299" mass="34596">MVSRMQLGAWMEKMYGTLLRPKLYTCMICKSSIQINQTAPSRPPIPYEQPLLPLMCRKCIHLIPWIDALGCSDCGRAIRCPDCRRHPLQNDGLRANRSVVQYDDRMKQWLAQYKFKGNREYEQIMLNMMQLAYEPLLSTVWGLRTQERQMAKLFKGRLEEILPDFITFVPTTRERLYARGFNQAEQLARALGGKWGRPVIELLARVQDAEKQSKQTRAGREHNMEHAFTLRHTALKLLQKSWALHCTREISGMEEVRLLLIDDVYTTGSTLRACSRQLSSICWGLGCPVSIVSYTWARA</sequence>
<dbReference type="CDD" id="cd06223">
    <property type="entry name" value="PRTases_typeI"/>
    <property type="match status" value="1"/>
</dbReference>
<reference evidence="2 3" key="1">
    <citation type="submission" date="2020-05" db="EMBL/GenBank/DDBJ databases">
        <title>Whole genome sequencing and identification of novel metabolites from Paenibacillus alvei strain JR949.</title>
        <authorList>
            <person name="Rajendhran J."/>
            <person name="Sree Pranav P."/>
            <person name="Mahalakshmi B."/>
            <person name="Karthikeyan R."/>
        </authorList>
    </citation>
    <scope>NUCLEOTIDE SEQUENCE [LARGE SCALE GENOMIC DNA]</scope>
    <source>
        <strain evidence="2 3">JR949</strain>
    </source>
</reference>
<dbReference type="SUPFAM" id="SSF53271">
    <property type="entry name" value="PRTase-like"/>
    <property type="match status" value="1"/>
</dbReference>
<dbReference type="AlphaFoldDB" id="A0AAP7A1T9"/>
<protein>
    <submittedName>
        <fullName evidence="2">ComF family protein</fullName>
    </submittedName>
</protein>
<dbReference type="InterPro" id="IPR029057">
    <property type="entry name" value="PRTase-like"/>
</dbReference>
<evidence type="ECO:0000313" key="3">
    <source>
        <dbReference type="Proteomes" id="UP000552038"/>
    </source>
</evidence>
<dbReference type="EMBL" id="JABFOR010000012">
    <property type="protein sequence ID" value="NOJ71263.1"/>
    <property type="molecule type" value="Genomic_DNA"/>
</dbReference>
<accession>A0AAP7A1T9</accession>
<proteinExistence type="inferred from homology"/>
<evidence type="ECO:0000256" key="1">
    <source>
        <dbReference type="ARBA" id="ARBA00008007"/>
    </source>
</evidence>
<comment type="similarity">
    <text evidence="1">Belongs to the ComF/GntX family.</text>
</comment>